<dbReference type="AlphaFoldDB" id="A0A199NUZ9"/>
<dbReference type="InterPro" id="IPR008948">
    <property type="entry name" value="L-Aspartase-like"/>
</dbReference>
<organism evidence="4 5">
    <name type="scientific">Rothia kristinae</name>
    <dbReference type="NCBI Taxonomy" id="37923"/>
    <lineage>
        <taxon>Bacteria</taxon>
        <taxon>Bacillati</taxon>
        <taxon>Actinomycetota</taxon>
        <taxon>Actinomycetes</taxon>
        <taxon>Micrococcales</taxon>
        <taxon>Micrococcaceae</taxon>
        <taxon>Rothia</taxon>
    </lineage>
</organism>
<dbReference type="Proteomes" id="UP000053171">
    <property type="component" value="Unassembled WGS sequence"/>
</dbReference>
<protein>
    <recommendedName>
        <fullName evidence="3">Fumarate lyase N-terminal domain-containing protein</fullName>
    </recommendedName>
</protein>
<dbReference type="RefSeq" id="WP_055684597.1">
    <property type="nucleotide sequence ID" value="NZ_LJBJ02000002.1"/>
</dbReference>
<comment type="caution">
    <text evidence="4">The sequence shown here is derived from an EMBL/GenBank/DDBJ whole genome shotgun (WGS) entry which is preliminary data.</text>
</comment>
<name>A0A199NUZ9_9MICC</name>
<evidence type="ECO:0000256" key="2">
    <source>
        <dbReference type="ARBA" id="ARBA00034772"/>
    </source>
</evidence>
<dbReference type="Pfam" id="PF00206">
    <property type="entry name" value="Lyase_1"/>
    <property type="match status" value="1"/>
</dbReference>
<dbReference type="InterPro" id="IPR020557">
    <property type="entry name" value="Fumarate_lyase_CS"/>
</dbReference>
<feature type="domain" description="Fumarate lyase N-terminal" evidence="3">
    <location>
        <begin position="105"/>
        <end position="308"/>
    </location>
</feature>
<accession>A0A199NUZ9</accession>
<evidence type="ECO:0000313" key="4">
    <source>
        <dbReference type="EMBL" id="OAX52752.1"/>
    </source>
</evidence>
<evidence type="ECO:0000259" key="3">
    <source>
        <dbReference type="Pfam" id="PF00206"/>
    </source>
</evidence>
<dbReference type="SUPFAM" id="SSF48557">
    <property type="entry name" value="L-aspartase-like"/>
    <property type="match status" value="1"/>
</dbReference>
<dbReference type="PRINTS" id="PR00149">
    <property type="entry name" value="FUMRATELYASE"/>
</dbReference>
<keyword evidence="5" id="KW-1185">Reference proteome</keyword>
<evidence type="ECO:0000313" key="5">
    <source>
        <dbReference type="Proteomes" id="UP000053171"/>
    </source>
</evidence>
<sequence length="424" mass="44511">MAEFRDLLLPGGQHAGEALDPEAFLDSLLQVERAWVMAQAETGILDSGWAEQVAAALGAAEDYDLPGLAAEAEAGGNPVIGLVRAARERVRSRLGGTGSPDGPDSDPGAWVHRGLTSQDVMDTALMLRMRAGTERILAEVMAAGDALAEIAQRQARTPMIARTLAQHALPTTFGARAGGWLDGLAEARAELTASLRRLPVAIGGAAGTGAQLPRDPRGGRDPQALLAAWARRLGLALPAAPWHTRRQPVLAAAQAPALTAQCFARIGGDVVVSARREIGELSEPAAPGCGGSSAMAHKRNPVLSVLMRRSGLAAASAMGRLHECAALALEERSDVAWHLGWEPLREVLAHGMIAAALGRRLLEGLEVHPEPMARNLALTFPEAPDTDPEDTGTYGDAVALALAAARRWRDRIAPDEPANRGARP</sequence>
<dbReference type="Gene3D" id="1.20.200.10">
    <property type="entry name" value="Fumarase/aspartase (Central domain)"/>
    <property type="match status" value="1"/>
</dbReference>
<comment type="similarity">
    <text evidence="2">Belongs to the class-II fumarase/aspartase family.</text>
</comment>
<dbReference type="Gene3D" id="1.10.275.10">
    <property type="entry name" value="Fumarase/aspartase (N-terminal domain)"/>
    <property type="match status" value="1"/>
</dbReference>
<gene>
    <name evidence="4" type="ORF">AN277_0202040</name>
</gene>
<proteinExistence type="inferred from homology"/>
<dbReference type="PANTHER" id="PTHR43172">
    <property type="entry name" value="ADENYLOSUCCINATE LYASE"/>
    <property type="match status" value="1"/>
</dbReference>
<dbReference type="PROSITE" id="PS00163">
    <property type="entry name" value="FUMARATE_LYASES"/>
    <property type="match status" value="1"/>
</dbReference>
<dbReference type="GO" id="GO:0016829">
    <property type="term" value="F:lyase activity"/>
    <property type="evidence" value="ECO:0007669"/>
    <property type="project" value="UniProtKB-KW"/>
</dbReference>
<dbReference type="InterPro" id="IPR024083">
    <property type="entry name" value="Fumarase/histidase_N"/>
</dbReference>
<reference evidence="4" key="1">
    <citation type="submission" date="2016-06" db="EMBL/GenBank/DDBJ databases">
        <title>Identification of putative biosynthetic pathways for the production of bioactive secondary metabolites by the marine actinomycete Kocuria kristinae RUTW2-3.</title>
        <authorList>
            <person name="Waterworth S.C."/>
            <person name="Walmsley T.A."/>
            <person name="Matongo T."/>
            <person name="Davies-Coleman M.T."/>
            <person name="Dorrington R.A."/>
        </authorList>
    </citation>
    <scope>NUCLEOTIDE SEQUENCE [LARGE SCALE GENOMIC DNA]</scope>
    <source>
        <strain evidence="4">RUTW2-3</strain>
    </source>
</reference>
<dbReference type="PANTHER" id="PTHR43172:SF2">
    <property type="entry name" value="ADENYLOSUCCINATE LYASE C-TERMINAL DOMAIN-CONTAINING PROTEIN"/>
    <property type="match status" value="1"/>
</dbReference>
<dbReference type="InterPro" id="IPR022761">
    <property type="entry name" value="Fumarate_lyase_N"/>
</dbReference>
<evidence type="ECO:0000256" key="1">
    <source>
        <dbReference type="ARBA" id="ARBA00023239"/>
    </source>
</evidence>
<dbReference type="InterPro" id="IPR000362">
    <property type="entry name" value="Fumarate_lyase_fam"/>
</dbReference>
<dbReference type="EMBL" id="LJBJ02000002">
    <property type="protein sequence ID" value="OAX52752.1"/>
    <property type="molecule type" value="Genomic_DNA"/>
</dbReference>
<keyword evidence="1" id="KW-0456">Lyase</keyword>